<comment type="caution">
    <text evidence="1">The sequence shown here is derived from an EMBL/GenBank/DDBJ whole genome shotgun (WGS) entry which is preliminary data.</text>
</comment>
<organism evidence="1 2">
    <name type="scientific">Rotaria sordida</name>
    <dbReference type="NCBI Taxonomy" id="392033"/>
    <lineage>
        <taxon>Eukaryota</taxon>
        <taxon>Metazoa</taxon>
        <taxon>Spiralia</taxon>
        <taxon>Gnathifera</taxon>
        <taxon>Rotifera</taxon>
        <taxon>Eurotatoria</taxon>
        <taxon>Bdelloidea</taxon>
        <taxon>Philodinida</taxon>
        <taxon>Philodinidae</taxon>
        <taxon>Rotaria</taxon>
    </lineage>
</organism>
<gene>
    <name evidence="1" type="ORF">PYM288_LOCUS949</name>
</gene>
<sequence length="109" mass="11245">MGAYQTVIAKFPDSEAAELSKRAIAGLTGNKGGAVAEPVGGSLTKLKTIAVDQLPVQMDLKVTEQDGKPAVEALVSGTKIKFVVDNTVANSVIGVDVAKQSKLPEARVP</sequence>
<evidence type="ECO:0000313" key="2">
    <source>
        <dbReference type="Proteomes" id="UP000663854"/>
    </source>
</evidence>
<accession>A0A813N1P5</accession>
<dbReference type="EMBL" id="CAJNOH010000004">
    <property type="protein sequence ID" value="CAF0730883.1"/>
    <property type="molecule type" value="Genomic_DNA"/>
</dbReference>
<reference evidence="1" key="1">
    <citation type="submission" date="2021-02" db="EMBL/GenBank/DDBJ databases">
        <authorList>
            <person name="Nowell W R."/>
        </authorList>
    </citation>
    <scope>NUCLEOTIDE SEQUENCE</scope>
</reference>
<proteinExistence type="predicted"/>
<evidence type="ECO:0000313" key="1">
    <source>
        <dbReference type="EMBL" id="CAF0730883.1"/>
    </source>
</evidence>
<dbReference type="Proteomes" id="UP000663854">
    <property type="component" value="Unassembled WGS sequence"/>
</dbReference>
<dbReference type="AlphaFoldDB" id="A0A813N1P5"/>
<name>A0A813N1P5_9BILA</name>
<protein>
    <submittedName>
        <fullName evidence="1">Uncharacterized protein</fullName>
    </submittedName>
</protein>